<proteinExistence type="predicted"/>
<gene>
    <name evidence="1" type="ORF">NDU88_002212</name>
</gene>
<protein>
    <submittedName>
        <fullName evidence="1">Uncharacterized protein</fullName>
    </submittedName>
</protein>
<dbReference type="EMBL" id="JANPWB010000006">
    <property type="protein sequence ID" value="KAJ1176945.1"/>
    <property type="molecule type" value="Genomic_DNA"/>
</dbReference>
<reference evidence="1" key="1">
    <citation type="journal article" date="2022" name="bioRxiv">
        <title>Sequencing and chromosome-scale assembly of the giantPleurodeles waltlgenome.</title>
        <authorList>
            <person name="Brown T."/>
            <person name="Elewa A."/>
            <person name="Iarovenko S."/>
            <person name="Subramanian E."/>
            <person name="Araus A.J."/>
            <person name="Petzold A."/>
            <person name="Susuki M."/>
            <person name="Suzuki K.-i.T."/>
            <person name="Hayashi T."/>
            <person name="Toyoda A."/>
            <person name="Oliveira C."/>
            <person name="Osipova E."/>
            <person name="Leigh N.D."/>
            <person name="Simon A."/>
            <person name="Yun M.H."/>
        </authorList>
    </citation>
    <scope>NUCLEOTIDE SEQUENCE</scope>
    <source>
        <strain evidence="1">20211129_DDA</strain>
        <tissue evidence="1">Liver</tissue>
    </source>
</reference>
<evidence type="ECO:0000313" key="1">
    <source>
        <dbReference type="EMBL" id="KAJ1176945.1"/>
    </source>
</evidence>
<dbReference type="AlphaFoldDB" id="A0AAV7TKK2"/>
<comment type="caution">
    <text evidence="1">The sequence shown here is derived from an EMBL/GenBank/DDBJ whole genome shotgun (WGS) entry which is preliminary data.</text>
</comment>
<sequence>MPRPPGTEFGDRTKSIVKAPVADAASQRCSASLVNSNLCSCLRHFILNFLGSAENQSADGLILVILLLLKEEIVSKEDMIQVLKLSAEKPEDSIRLFLEE</sequence>
<accession>A0AAV7TKK2</accession>
<organism evidence="1 2">
    <name type="scientific">Pleurodeles waltl</name>
    <name type="common">Iberian ribbed newt</name>
    <dbReference type="NCBI Taxonomy" id="8319"/>
    <lineage>
        <taxon>Eukaryota</taxon>
        <taxon>Metazoa</taxon>
        <taxon>Chordata</taxon>
        <taxon>Craniata</taxon>
        <taxon>Vertebrata</taxon>
        <taxon>Euteleostomi</taxon>
        <taxon>Amphibia</taxon>
        <taxon>Batrachia</taxon>
        <taxon>Caudata</taxon>
        <taxon>Salamandroidea</taxon>
        <taxon>Salamandridae</taxon>
        <taxon>Pleurodelinae</taxon>
        <taxon>Pleurodeles</taxon>
    </lineage>
</organism>
<dbReference type="Proteomes" id="UP001066276">
    <property type="component" value="Chromosome 3_2"/>
</dbReference>
<keyword evidence="2" id="KW-1185">Reference proteome</keyword>
<evidence type="ECO:0000313" key="2">
    <source>
        <dbReference type="Proteomes" id="UP001066276"/>
    </source>
</evidence>
<name>A0AAV7TKK2_PLEWA</name>